<dbReference type="RefSeq" id="WP_200610241.1">
    <property type="nucleotide sequence ID" value="NZ_JAEHHL010000007.1"/>
</dbReference>
<feature type="region of interest" description="Disordered" evidence="3">
    <location>
        <begin position="13"/>
        <end position="37"/>
    </location>
</feature>
<feature type="domain" description="Aminotransferase class I/classII large" evidence="4">
    <location>
        <begin position="88"/>
        <end position="430"/>
    </location>
</feature>
<accession>A0A8J7M9M8</accession>
<keyword evidence="6" id="KW-1185">Reference proteome</keyword>
<dbReference type="Proteomes" id="UP000655420">
    <property type="component" value="Unassembled WGS sequence"/>
</dbReference>
<dbReference type="Pfam" id="PF00155">
    <property type="entry name" value="Aminotran_1_2"/>
    <property type="match status" value="1"/>
</dbReference>
<dbReference type="EMBL" id="JAEHHL010000007">
    <property type="protein sequence ID" value="MBK0399984.1"/>
    <property type="molecule type" value="Genomic_DNA"/>
</dbReference>
<keyword evidence="2" id="KW-0808">Transferase</keyword>
<comment type="cofactor">
    <cofactor evidence="1">
        <name>pyridoxal 5'-phosphate</name>
        <dbReference type="ChEBI" id="CHEBI:597326"/>
    </cofactor>
</comment>
<evidence type="ECO:0000259" key="4">
    <source>
        <dbReference type="Pfam" id="PF00155"/>
    </source>
</evidence>
<dbReference type="InterPro" id="IPR015424">
    <property type="entry name" value="PyrdxlP-dep_Trfase"/>
</dbReference>
<sequence length="446" mass="47642">MSDARAALIGQLRAAHRTRSGQRDATAAGAPAEPAEAAESFDFSQLPQHQAMALHRAVADVLGMSSPFFRIHEGAPEPELRIDGAPRLNFASYNYLGLNGHPEVVAAATEAMHRHGISACASRLVGGERPAHRALEDALARVYGVESALTFVSGHATNVTTIATLLGREDLIMMDQLSHNSITEGAKLSGAQRLTFPHNDYDWLDERLGQARADHRNVLIVVEGLYSMDGDSPDLGRLIEIKNRHGAWLMVDEAHGLGVLGPTGRGIAEAQGIDPRGVEIWMGTLSKTLGACGGYIAGAQSLIDILRFNAPGFVYSVGLASPLAAAAAKALEIMLREPERVARLQANGQRFLAAAKATGLDTGLSQGSAVTPVILGHSMRAGLASHLLHEAGISALPIIYPAVPEKLARLRFFLTSEHRPEQIDRAVETLARIIPEADRRLEALKA</sequence>
<name>A0A8J7M9M8_9RHOB</name>
<dbReference type="PANTHER" id="PTHR13693:SF3">
    <property type="entry name" value="LD36009P"/>
    <property type="match status" value="1"/>
</dbReference>
<evidence type="ECO:0000313" key="6">
    <source>
        <dbReference type="Proteomes" id="UP000655420"/>
    </source>
</evidence>
<dbReference type="SUPFAM" id="SSF53383">
    <property type="entry name" value="PLP-dependent transferases"/>
    <property type="match status" value="1"/>
</dbReference>
<dbReference type="PANTHER" id="PTHR13693">
    <property type="entry name" value="CLASS II AMINOTRANSFERASE/8-AMINO-7-OXONONANOATE SYNTHASE"/>
    <property type="match status" value="1"/>
</dbReference>
<feature type="compositionally biased region" description="Low complexity" evidence="3">
    <location>
        <begin position="25"/>
        <end position="37"/>
    </location>
</feature>
<reference evidence="5" key="1">
    <citation type="submission" date="2020-12" db="EMBL/GenBank/DDBJ databases">
        <title>Bacterial taxonomy.</title>
        <authorList>
            <person name="Pan X."/>
        </authorList>
    </citation>
    <scope>NUCLEOTIDE SEQUENCE</scope>
    <source>
        <strain evidence="5">M0105</strain>
    </source>
</reference>
<dbReference type="AlphaFoldDB" id="A0A8J7M9M8"/>
<dbReference type="CDD" id="cd06454">
    <property type="entry name" value="KBL_like"/>
    <property type="match status" value="1"/>
</dbReference>
<protein>
    <submittedName>
        <fullName evidence="5">Aminotransferase class I/II-fold pyridoxal phosphate-dependent enzyme</fullName>
    </submittedName>
</protein>
<dbReference type="InterPro" id="IPR015422">
    <property type="entry name" value="PyrdxlP-dep_Trfase_small"/>
</dbReference>
<dbReference type="GO" id="GO:0008483">
    <property type="term" value="F:transaminase activity"/>
    <property type="evidence" value="ECO:0007669"/>
    <property type="project" value="UniProtKB-KW"/>
</dbReference>
<keyword evidence="5" id="KW-0032">Aminotransferase</keyword>
<dbReference type="InterPro" id="IPR004839">
    <property type="entry name" value="Aminotransferase_I/II_large"/>
</dbReference>
<dbReference type="Gene3D" id="3.90.1150.10">
    <property type="entry name" value="Aspartate Aminotransferase, domain 1"/>
    <property type="match status" value="1"/>
</dbReference>
<organism evidence="5 6">
    <name type="scientific">Thermohalobaculum xanthum</name>
    <dbReference type="NCBI Taxonomy" id="2753746"/>
    <lineage>
        <taxon>Bacteria</taxon>
        <taxon>Pseudomonadati</taxon>
        <taxon>Pseudomonadota</taxon>
        <taxon>Alphaproteobacteria</taxon>
        <taxon>Rhodobacterales</taxon>
        <taxon>Paracoccaceae</taxon>
        <taxon>Thermohalobaculum</taxon>
    </lineage>
</organism>
<dbReference type="InterPro" id="IPR015421">
    <property type="entry name" value="PyrdxlP-dep_Trfase_major"/>
</dbReference>
<evidence type="ECO:0000256" key="3">
    <source>
        <dbReference type="SAM" id="MobiDB-lite"/>
    </source>
</evidence>
<evidence type="ECO:0000313" key="5">
    <source>
        <dbReference type="EMBL" id="MBK0399984.1"/>
    </source>
</evidence>
<evidence type="ECO:0000256" key="1">
    <source>
        <dbReference type="ARBA" id="ARBA00001933"/>
    </source>
</evidence>
<gene>
    <name evidence="5" type="ORF">H0I76_12365</name>
</gene>
<dbReference type="Gene3D" id="3.40.640.10">
    <property type="entry name" value="Type I PLP-dependent aspartate aminotransferase-like (Major domain)"/>
    <property type="match status" value="1"/>
</dbReference>
<proteinExistence type="predicted"/>
<dbReference type="InterPro" id="IPR050087">
    <property type="entry name" value="AON_synthase_class-II"/>
</dbReference>
<dbReference type="GO" id="GO:0030170">
    <property type="term" value="F:pyridoxal phosphate binding"/>
    <property type="evidence" value="ECO:0007669"/>
    <property type="project" value="InterPro"/>
</dbReference>
<comment type="caution">
    <text evidence="5">The sequence shown here is derived from an EMBL/GenBank/DDBJ whole genome shotgun (WGS) entry which is preliminary data.</text>
</comment>
<evidence type="ECO:0000256" key="2">
    <source>
        <dbReference type="ARBA" id="ARBA00022679"/>
    </source>
</evidence>